<organism evidence="2 3">
    <name type="scientific">Naegleria lovaniensis</name>
    <name type="common">Amoeba</name>
    <dbReference type="NCBI Taxonomy" id="51637"/>
    <lineage>
        <taxon>Eukaryota</taxon>
        <taxon>Discoba</taxon>
        <taxon>Heterolobosea</taxon>
        <taxon>Tetramitia</taxon>
        <taxon>Eutetramitia</taxon>
        <taxon>Vahlkampfiidae</taxon>
        <taxon>Naegleria</taxon>
    </lineage>
</organism>
<comment type="caution">
    <text evidence="2">The sequence shown here is derived from an EMBL/GenBank/DDBJ whole genome shotgun (WGS) entry which is preliminary data.</text>
</comment>
<gene>
    <name evidence="2" type="ORF">C9374_004195</name>
</gene>
<dbReference type="Proteomes" id="UP000816034">
    <property type="component" value="Unassembled WGS sequence"/>
</dbReference>
<dbReference type="EMBL" id="PYSW02000020">
    <property type="protein sequence ID" value="KAG2383524.1"/>
    <property type="molecule type" value="Genomic_DNA"/>
</dbReference>
<feature type="region of interest" description="Disordered" evidence="1">
    <location>
        <begin position="29"/>
        <end position="51"/>
    </location>
</feature>
<keyword evidence="3" id="KW-1185">Reference proteome</keyword>
<name>A0AA88KJ36_NAELO</name>
<evidence type="ECO:0000313" key="3">
    <source>
        <dbReference type="Proteomes" id="UP000816034"/>
    </source>
</evidence>
<evidence type="ECO:0000313" key="2">
    <source>
        <dbReference type="EMBL" id="KAG2383524.1"/>
    </source>
</evidence>
<dbReference type="GeneID" id="68096650"/>
<sequence>MNMNNGNSALTNQQGGSCSFAQNSTATPFINNPNLGNNGNTSMTNSSSKATQHTSFHDYSYHFQSKAENPSPKIFFHNITFPVNSSTNYTVTNNGRNNNLQGSSQLNSMNVNNIGMSSNSVTVSTTDNLNSLNADASSQITPSIPHQVSIQEQIFNSTNVHGAAALDS</sequence>
<dbReference type="AlphaFoldDB" id="A0AA88KJ36"/>
<protein>
    <submittedName>
        <fullName evidence="2">Uncharacterized protein</fullName>
    </submittedName>
</protein>
<feature type="compositionally biased region" description="Low complexity" evidence="1">
    <location>
        <begin position="31"/>
        <end position="48"/>
    </location>
</feature>
<dbReference type="RefSeq" id="XP_044549203.1">
    <property type="nucleotide sequence ID" value="XM_044693807.1"/>
</dbReference>
<proteinExistence type="predicted"/>
<reference evidence="2 3" key="1">
    <citation type="journal article" date="2018" name="BMC Genomics">
        <title>The genome of Naegleria lovaniensis, the basis for a comparative approach to unravel pathogenicity factors of the human pathogenic amoeba N. fowleri.</title>
        <authorList>
            <person name="Liechti N."/>
            <person name="Schurch N."/>
            <person name="Bruggmann R."/>
            <person name="Wittwer M."/>
        </authorList>
    </citation>
    <scope>NUCLEOTIDE SEQUENCE [LARGE SCALE GENOMIC DNA]</scope>
    <source>
        <strain evidence="2 3">ATCC 30569</strain>
    </source>
</reference>
<evidence type="ECO:0000256" key="1">
    <source>
        <dbReference type="SAM" id="MobiDB-lite"/>
    </source>
</evidence>
<accession>A0AA88KJ36</accession>